<evidence type="ECO:0000313" key="4">
    <source>
        <dbReference type="EMBL" id="CZQ85450.1"/>
    </source>
</evidence>
<sequence>MNETNRSQKNKSKKNKRVLKIVLSVLLLGIVGIAAYLGKVYSDVNSAADSIYNSVSTDNLRDSSVDLGQQNPISILLLGTDTGSLGRTEQGRTDSMILATINPNTEKTTLVSIPRDTYAEIVGYSDNYPYYDKINSAYAYGGTEMAINTVQNLLGIPVDYYVTVNMSGVQTIVDKIGGIDVVSPMSFAFSDWNQDGSSTSYSFAEGPIHLDGANALAFSRMRHEDPQGDTGRQGRQRLVIEAILKKLISAKTVFNYQNLLDALSTNVETNFQMADYKKLQSNNYVAALKNVQQEQLGGTNDTLDGIWYNFVDDSEIARVQTILESELEINQPTNQGSSTVESK</sequence>
<name>A0A143YD55_9LACT</name>
<evidence type="ECO:0000259" key="3">
    <source>
        <dbReference type="Pfam" id="PF03816"/>
    </source>
</evidence>
<feature type="transmembrane region" description="Helical" evidence="2">
    <location>
        <begin position="21"/>
        <end position="38"/>
    </location>
</feature>
<organism evidence="4 5">
    <name type="scientific">Trichococcus palustris</name>
    <dbReference type="NCBI Taxonomy" id="140314"/>
    <lineage>
        <taxon>Bacteria</taxon>
        <taxon>Bacillati</taxon>
        <taxon>Bacillota</taxon>
        <taxon>Bacilli</taxon>
        <taxon>Lactobacillales</taxon>
        <taxon>Carnobacteriaceae</taxon>
        <taxon>Trichococcus</taxon>
    </lineage>
</organism>
<dbReference type="InterPro" id="IPR050922">
    <property type="entry name" value="LytR/CpsA/Psr_CW_biosynth"/>
</dbReference>
<protein>
    <recommendedName>
        <fullName evidence="3">Cell envelope-related transcriptional attenuator domain-containing protein</fullName>
    </recommendedName>
</protein>
<dbReference type="Pfam" id="PF03816">
    <property type="entry name" value="LytR_cpsA_psr"/>
    <property type="match status" value="1"/>
</dbReference>
<dbReference type="PANTHER" id="PTHR33392">
    <property type="entry name" value="POLYISOPRENYL-TEICHOIC ACID--PEPTIDOGLYCAN TEICHOIC ACID TRANSFERASE TAGU"/>
    <property type="match status" value="1"/>
</dbReference>
<dbReference type="EMBL" id="FJNE01000002">
    <property type="protein sequence ID" value="CZQ85450.1"/>
    <property type="molecule type" value="Genomic_DNA"/>
</dbReference>
<dbReference type="AlphaFoldDB" id="A0A143YD55"/>
<evidence type="ECO:0000313" key="5">
    <source>
        <dbReference type="Proteomes" id="UP000242754"/>
    </source>
</evidence>
<proteinExistence type="inferred from homology"/>
<keyword evidence="5" id="KW-1185">Reference proteome</keyword>
<feature type="domain" description="Cell envelope-related transcriptional attenuator" evidence="3">
    <location>
        <begin position="92"/>
        <end position="248"/>
    </location>
</feature>
<dbReference type="NCBIfam" id="TIGR00350">
    <property type="entry name" value="lytR_cpsA_psr"/>
    <property type="match status" value="1"/>
</dbReference>
<reference evidence="4 5" key="1">
    <citation type="submission" date="2016-02" db="EMBL/GenBank/DDBJ databases">
        <authorList>
            <person name="Wen L."/>
            <person name="He K."/>
            <person name="Yang H."/>
        </authorList>
    </citation>
    <scope>NUCLEOTIDE SEQUENCE [LARGE SCALE GENOMIC DNA]</scope>
    <source>
        <strain evidence="4">Trichococcus palustris</strain>
    </source>
</reference>
<keyword evidence="2" id="KW-1133">Transmembrane helix</keyword>
<comment type="similarity">
    <text evidence="1">Belongs to the LytR/CpsA/Psr (LCP) family.</text>
</comment>
<dbReference type="InterPro" id="IPR004474">
    <property type="entry name" value="LytR_CpsA_psr"/>
</dbReference>
<dbReference type="PANTHER" id="PTHR33392:SF6">
    <property type="entry name" value="POLYISOPRENYL-TEICHOIC ACID--PEPTIDOGLYCAN TEICHOIC ACID TRANSFERASE TAGU"/>
    <property type="match status" value="1"/>
</dbReference>
<gene>
    <name evidence="4" type="ORF">Tpal_634</name>
</gene>
<accession>A0A143YD55</accession>
<evidence type="ECO:0000256" key="1">
    <source>
        <dbReference type="ARBA" id="ARBA00006068"/>
    </source>
</evidence>
<dbReference type="RefSeq" id="WP_087031305.1">
    <property type="nucleotide sequence ID" value="NZ_FJNE01000002.1"/>
</dbReference>
<keyword evidence="2" id="KW-0812">Transmembrane</keyword>
<dbReference type="Proteomes" id="UP000242754">
    <property type="component" value="Unassembled WGS sequence"/>
</dbReference>
<keyword evidence="2" id="KW-0472">Membrane</keyword>
<evidence type="ECO:0000256" key="2">
    <source>
        <dbReference type="SAM" id="Phobius"/>
    </source>
</evidence>
<dbReference type="STRING" id="140314.SAMN04488076_101117"/>
<dbReference type="OrthoDB" id="27330at2"/>
<dbReference type="Gene3D" id="3.40.630.190">
    <property type="entry name" value="LCP protein"/>
    <property type="match status" value="1"/>
</dbReference>